<evidence type="ECO:0000256" key="9">
    <source>
        <dbReference type="RuleBase" id="RU362079"/>
    </source>
</evidence>
<dbReference type="CDD" id="cd00534">
    <property type="entry name" value="DHNA_DHNTPE"/>
    <property type="match status" value="1"/>
</dbReference>
<evidence type="ECO:0000256" key="2">
    <source>
        <dbReference type="ARBA" id="ARBA00005051"/>
    </source>
</evidence>
<dbReference type="Pfam" id="PF01288">
    <property type="entry name" value="HPPK"/>
    <property type="match status" value="1"/>
</dbReference>
<dbReference type="EMBL" id="WHJC01000153">
    <property type="protein sequence ID" value="MPQ44119.1"/>
    <property type="molecule type" value="Genomic_DNA"/>
</dbReference>
<evidence type="ECO:0000256" key="4">
    <source>
        <dbReference type="ARBA" id="ARBA00022679"/>
    </source>
</evidence>
<dbReference type="InterPro" id="IPR043133">
    <property type="entry name" value="GTP-CH-I_C/QueF"/>
</dbReference>
<comment type="function">
    <text evidence="9">Catalyzes the conversion of 7,8-dihydroneopterin to 6-hydroxymethyl-7,8-dihydropterin.</text>
</comment>
<evidence type="ECO:0000313" key="12">
    <source>
        <dbReference type="Proteomes" id="UP000430345"/>
    </source>
</evidence>
<accession>A0A6I1MV87</accession>
<dbReference type="GO" id="GO:0016301">
    <property type="term" value="F:kinase activity"/>
    <property type="evidence" value="ECO:0007669"/>
    <property type="project" value="UniProtKB-KW"/>
</dbReference>
<evidence type="ECO:0000256" key="7">
    <source>
        <dbReference type="ARBA" id="ARBA00022840"/>
    </source>
</evidence>
<dbReference type="UniPathway" id="UPA00077">
    <property type="reaction ID" value="UER00154"/>
</dbReference>
<evidence type="ECO:0000256" key="5">
    <source>
        <dbReference type="ARBA" id="ARBA00022741"/>
    </source>
</evidence>
<dbReference type="EC" id="2.7.6.3" evidence="9"/>
<dbReference type="Gene3D" id="3.30.1130.10">
    <property type="match status" value="1"/>
</dbReference>
<keyword evidence="4 11" id="KW-0808">Transferase</keyword>
<dbReference type="SUPFAM" id="SSF55620">
    <property type="entry name" value="Tetrahydrobiopterin biosynthesis enzymes-like"/>
    <property type="match status" value="1"/>
</dbReference>
<evidence type="ECO:0000256" key="8">
    <source>
        <dbReference type="ARBA" id="ARBA00022909"/>
    </source>
</evidence>
<name>A0A6I1MV87_9CLOT</name>
<comment type="similarity">
    <text evidence="3">In the N-terminal section; belongs to the DHNA family.</text>
</comment>
<dbReference type="AlphaFoldDB" id="A0A6I1MV87"/>
<dbReference type="PANTHER" id="PTHR43071:SF1">
    <property type="entry name" value="2-AMINO-4-HYDROXY-6-HYDROXYMETHYLDIHYDROPTERIDINE PYROPHOSPHOKINASE"/>
    <property type="match status" value="1"/>
</dbReference>
<comment type="caution">
    <text evidence="11">The sequence shown here is derived from an EMBL/GenBank/DDBJ whole genome shotgun (WGS) entry which is preliminary data.</text>
</comment>
<gene>
    <name evidence="11" type="primary">folK</name>
    <name evidence="11" type="ORF">GBZ86_10135</name>
</gene>
<dbReference type="GO" id="GO:0005524">
    <property type="term" value="F:ATP binding"/>
    <property type="evidence" value="ECO:0007669"/>
    <property type="project" value="UniProtKB-KW"/>
</dbReference>
<dbReference type="Gene3D" id="3.30.70.560">
    <property type="entry name" value="7,8-Dihydro-6-hydroxymethylpterin-pyrophosphokinase HPPK"/>
    <property type="match status" value="1"/>
</dbReference>
<evidence type="ECO:0000256" key="1">
    <source>
        <dbReference type="ARBA" id="ARBA00000198"/>
    </source>
</evidence>
<proteinExistence type="inferred from homology"/>
<dbReference type="Proteomes" id="UP000430345">
    <property type="component" value="Unassembled WGS sequence"/>
</dbReference>
<comment type="catalytic activity">
    <reaction evidence="9">
        <text>7,8-dihydroneopterin = 6-hydroxymethyl-7,8-dihydropterin + glycolaldehyde</text>
        <dbReference type="Rhea" id="RHEA:10540"/>
        <dbReference type="ChEBI" id="CHEBI:17001"/>
        <dbReference type="ChEBI" id="CHEBI:17071"/>
        <dbReference type="ChEBI" id="CHEBI:44841"/>
        <dbReference type="EC" id="4.1.2.25"/>
    </reaction>
</comment>
<dbReference type="Pfam" id="PF02152">
    <property type="entry name" value="FolB"/>
    <property type="match status" value="1"/>
</dbReference>
<dbReference type="InterPro" id="IPR006156">
    <property type="entry name" value="Dihydroneopterin_aldolase"/>
</dbReference>
<evidence type="ECO:0000256" key="6">
    <source>
        <dbReference type="ARBA" id="ARBA00022777"/>
    </source>
</evidence>
<keyword evidence="8 9" id="KW-0289">Folate biosynthesis</keyword>
<dbReference type="InterPro" id="IPR000550">
    <property type="entry name" value="Hppk"/>
</dbReference>
<dbReference type="InterPro" id="IPR035907">
    <property type="entry name" value="Hppk_sf"/>
</dbReference>
<dbReference type="OrthoDB" id="9808041at2"/>
<comment type="pathway">
    <text evidence="2">Cofactor biosynthesis; tetrahydrofolate biosynthesis; 2-amino-4-hydroxy-6-hydroxymethyl-7,8-dihydropteridine diphosphate from 7,8-dihydroneopterin triphosphate: step 4/4.</text>
</comment>
<dbReference type="GO" id="GO:0046654">
    <property type="term" value="P:tetrahydrofolate biosynthetic process"/>
    <property type="evidence" value="ECO:0007669"/>
    <property type="project" value="UniProtKB-UniRule"/>
</dbReference>
<comment type="similarity">
    <text evidence="9">Belongs to the DHNA family.</text>
</comment>
<dbReference type="CDD" id="cd00483">
    <property type="entry name" value="HPPK"/>
    <property type="match status" value="1"/>
</dbReference>
<dbReference type="GO" id="GO:0046656">
    <property type="term" value="P:folic acid biosynthetic process"/>
    <property type="evidence" value="ECO:0007669"/>
    <property type="project" value="UniProtKB-UniRule"/>
</dbReference>
<organism evidence="11 12">
    <name type="scientific">Clostridium tarantellae</name>
    <dbReference type="NCBI Taxonomy" id="39493"/>
    <lineage>
        <taxon>Bacteria</taxon>
        <taxon>Bacillati</taxon>
        <taxon>Bacillota</taxon>
        <taxon>Clostridia</taxon>
        <taxon>Eubacteriales</taxon>
        <taxon>Clostridiaceae</taxon>
        <taxon>Clostridium</taxon>
    </lineage>
</organism>
<dbReference type="NCBIfam" id="TIGR00526">
    <property type="entry name" value="folB_dom"/>
    <property type="match status" value="1"/>
</dbReference>
<dbReference type="RefSeq" id="WP_152890317.1">
    <property type="nucleotide sequence ID" value="NZ_WHJC01000153.1"/>
</dbReference>
<dbReference type="PROSITE" id="PS00794">
    <property type="entry name" value="HPPK"/>
    <property type="match status" value="1"/>
</dbReference>
<reference evidence="11 12" key="1">
    <citation type="submission" date="2019-10" db="EMBL/GenBank/DDBJ databases">
        <title>The Genome Sequence of Clostridium tarantellae Isolated from Fish Brain.</title>
        <authorList>
            <person name="Bano L."/>
            <person name="Kiel M."/>
            <person name="Sales G."/>
            <person name="Doxey A.C."/>
            <person name="Mansfield M.J."/>
            <person name="Schiavone M."/>
            <person name="Rossetto O."/>
            <person name="Pirazzini M."/>
            <person name="Dobrindt U."/>
            <person name="Montecucco C."/>
        </authorList>
    </citation>
    <scope>NUCLEOTIDE SEQUENCE [LARGE SCALE GENOMIC DNA]</scope>
    <source>
        <strain evidence="11 12">DSM 3997</strain>
    </source>
</reference>
<dbReference type="NCBIfam" id="TIGR00525">
    <property type="entry name" value="folB"/>
    <property type="match status" value="1"/>
</dbReference>
<dbReference type="SMART" id="SM00905">
    <property type="entry name" value="FolB"/>
    <property type="match status" value="1"/>
</dbReference>
<dbReference type="GO" id="GO:0004150">
    <property type="term" value="F:dihydroneopterin aldolase activity"/>
    <property type="evidence" value="ECO:0007669"/>
    <property type="project" value="UniProtKB-UniRule"/>
</dbReference>
<dbReference type="EC" id="4.1.2.25" evidence="9"/>
<keyword evidence="12" id="KW-1185">Reference proteome</keyword>
<comment type="catalytic activity">
    <reaction evidence="1">
        <text>6-hydroxymethyl-7,8-dihydropterin + ATP = (7,8-dihydropterin-6-yl)methyl diphosphate + AMP + H(+)</text>
        <dbReference type="Rhea" id="RHEA:11412"/>
        <dbReference type="ChEBI" id="CHEBI:15378"/>
        <dbReference type="ChEBI" id="CHEBI:30616"/>
        <dbReference type="ChEBI" id="CHEBI:44841"/>
        <dbReference type="ChEBI" id="CHEBI:72950"/>
        <dbReference type="ChEBI" id="CHEBI:456215"/>
        <dbReference type="EC" id="2.7.6.3"/>
    </reaction>
</comment>
<dbReference type="InterPro" id="IPR006157">
    <property type="entry name" value="FolB_dom"/>
</dbReference>
<comment type="pathway">
    <text evidence="9">Cofactor biosynthesis; tetrahydrofolate biosynthesis; 2-amino-4-hydroxy-6-hydroxymethyl-7,8-dihydropteridine diphosphate from 7,8-dihydroneopterin triphosphate: step 3/4.</text>
</comment>
<evidence type="ECO:0000256" key="3">
    <source>
        <dbReference type="ARBA" id="ARBA00009640"/>
    </source>
</evidence>
<keyword evidence="7" id="KW-0067">ATP-binding</keyword>
<sequence>MDKIIIKDLEVFANHGVFQEEKKLGQKFLISLELGFSLREAALTGDLNKTVHYGEICHRVEEEFKKECYDLIETACEKICSFLLIEYKLIKSVKIILKKPWAPIVRSLDTVFIEMERKWNKAYIAYGSNLGDKEQNIKEALLRIGELSHTKVIKTSKLIETEPWGYTEQDNFLNGVCEIKTLLTPKELMNFMLHIEKELKRERSIKWGPRTIDLDILLYNDLITDDDDSIIIPHPRMHMREFVLNPLNEIAPYLIHPLYKKRIFELVEMIKNN</sequence>
<dbReference type="PANTHER" id="PTHR43071">
    <property type="entry name" value="2-AMINO-4-HYDROXY-6-HYDROXYMETHYLDIHYDROPTERIDINE PYROPHOSPHOKINASE"/>
    <property type="match status" value="1"/>
</dbReference>
<keyword evidence="9" id="KW-0456">Lyase</keyword>
<feature type="domain" description="7,8-dihydro-6-hydroxymethylpterin-pyrophosphokinase" evidence="10">
    <location>
        <begin position="206"/>
        <end position="217"/>
    </location>
</feature>
<evidence type="ECO:0000259" key="10">
    <source>
        <dbReference type="PROSITE" id="PS00794"/>
    </source>
</evidence>
<protein>
    <recommendedName>
        <fullName evidence="9">Bifunctional folate synthesis protein</fullName>
    </recommendedName>
    <domain>
        <recommendedName>
            <fullName evidence="9">Dihydroneopterin aldolase</fullName>
            <shortName evidence="9">DHNA</shortName>
            <ecNumber evidence="9">4.1.2.25</ecNumber>
        </recommendedName>
        <alternativeName>
            <fullName evidence="9">7,8-dihydroneopterin aldolase</fullName>
        </alternativeName>
    </domain>
    <domain>
        <recommendedName>
            <fullName evidence="9">2-amino-4-hydroxy-6-hydroxymethyldihydropteridine pyrophosphokinase</fullName>
            <ecNumber evidence="9">2.7.6.3</ecNumber>
        </recommendedName>
        <alternativeName>
            <fullName evidence="9">6-hydroxymethyl-7,8-dihydropterin pyrophosphokinase</fullName>
            <shortName evidence="9">PPPK</shortName>
        </alternativeName>
        <alternativeName>
            <fullName evidence="9">7,8-dihydro-6-hydroxymethylpterin pyrophosphokinase</fullName>
            <shortName evidence="9">HPPK</shortName>
        </alternativeName>
    </domain>
</protein>
<evidence type="ECO:0000313" key="11">
    <source>
        <dbReference type="EMBL" id="MPQ44119.1"/>
    </source>
</evidence>
<dbReference type="GO" id="GO:0003848">
    <property type="term" value="F:2-amino-4-hydroxy-6-hydroxymethyldihydropteridine diphosphokinase activity"/>
    <property type="evidence" value="ECO:0007669"/>
    <property type="project" value="UniProtKB-EC"/>
</dbReference>
<dbReference type="NCBIfam" id="TIGR01498">
    <property type="entry name" value="folK"/>
    <property type="match status" value="1"/>
</dbReference>
<dbReference type="SUPFAM" id="SSF55083">
    <property type="entry name" value="6-hydroxymethyl-7,8-dihydropterin pyrophosphokinase, HPPK"/>
    <property type="match status" value="1"/>
</dbReference>
<keyword evidence="6 11" id="KW-0418">Kinase</keyword>
<keyword evidence="5" id="KW-0547">Nucleotide-binding</keyword>